<organism evidence="1">
    <name type="scientific">Rhizophora mucronata</name>
    <name type="common">Asiatic mangrove</name>
    <dbReference type="NCBI Taxonomy" id="61149"/>
    <lineage>
        <taxon>Eukaryota</taxon>
        <taxon>Viridiplantae</taxon>
        <taxon>Streptophyta</taxon>
        <taxon>Embryophyta</taxon>
        <taxon>Tracheophyta</taxon>
        <taxon>Spermatophyta</taxon>
        <taxon>Magnoliopsida</taxon>
        <taxon>eudicotyledons</taxon>
        <taxon>Gunneridae</taxon>
        <taxon>Pentapetalae</taxon>
        <taxon>rosids</taxon>
        <taxon>fabids</taxon>
        <taxon>Malpighiales</taxon>
        <taxon>Rhizophoraceae</taxon>
        <taxon>Rhizophora</taxon>
    </lineage>
</organism>
<dbReference type="EMBL" id="GGEC01016063">
    <property type="protein sequence ID" value="MBW96546.1"/>
    <property type="molecule type" value="Transcribed_RNA"/>
</dbReference>
<evidence type="ECO:0000313" key="1">
    <source>
        <dbReference type="EMBL" id="MBW96546.1"/>
    </source>
</evidence>
<proteinExistence type="predicted"/>
<accession>A0A2P2JSV1</accession>
<dbReference type="AlphaFoldDB" id="A0A2P2JSV1"/>
<protein>
    <submittedName>
        <fullName evidence="1">Uncharacterized protein</fullName>
    </submittedName>
</protein>
<reference evidence="1" key="1">
    <citation type="submission" date="2018-02" db="EMBL/GenBank/DDBJ databases">
        <title>Rhizophora mucronata_Transcriptome.</title>
        <authorList>
            <person name="Meera S.P."/>
            <person name="Sreeshan A."/>
            <person name="Augustine A."/>
        </authorList>
    </citation>
    <scope>NUCLEOTIDE SEQUENCE</scope>
    <source>
        <tissue evidence="1">Leaf</tissue>
    </source>
</reference>
<name>A0A2P2JSV1_RHIMU</name>
<sequence>MNFYNWIINLLAFSFES</sequence>